<dbReference type="EMBL" id="JAJCIS010000021">
    <property type="protein sequence ID" value="MCB7389269.1"/>
    <property type="molecule type" value="Genomic_DNA"/>
</dbReference>
<keyword evidence="5" id="KW-1185">Reference proteome</keyword>
<name>A0ABS8DM78_9FIRM</name>
<gene>
    <name evidence="4" type="ORF">LIZ65_18465</name>
</gene>
<dbReference type="RefSeq" id="WP_066735827.1">
    <property type="nucleotide sequence ID" value="NZ_JAJCIQ010000020.1"/>
</dbReference>
<feature type="coiled-coil region" evidence="1">
    <location>
        <begin position="211"/>
        <end position="238"/>
    </location>
</feature>
<accession>A0ABS8DM78</accession>
<organism evidence="4 5">
    <name type="scientific">Bariatricus massiliensis</name>
    <dbReference type="NCBI Taxonomy" id="1745713"/>
    <lineage>
        <taxon>Bacteria</taxon>
        <taxon>Bacillati</taxon>
        <taxon>Bacillota</taxon>
        <taxon>Clostridia</taxon>
        <taxon>Lachnospirales</taxon>
        <taxon>Lachnospiraceae</taxon>
        <taxon>Bariatricus</taxon>
    </lineage>
</organism>
<evidence type="ECO:0000313" key="4">
    <source>
        <dbReference type="EMBL" id="MCB7389269.1"/>
    </source>
</evidence>
<feature type="transmembrane region" description="Helical" evidence="3">
    <location>
        <begin position="96"/>
        <end position="116"/>
    </location>
</feature>
<comment type="caution">
    <text evidence="4">The sequence shown here is derived from an EMBL/GenBank/DDBJ whole genome shotgun (WGS) entry which is preliminary data.</text>
</comment>
<dbReference type="Proteomes" id="UP001299546">
    <property type="component" value="Unassembled WGS sequence"/>
</dbReference>
<reference evidence="4 5" key="1">
    <citation type="submission" date="2021-10" db="EMBL/GenBank/DDBJ databases">
        <title>Collection of gut derived symbiotic bacterial strains cultured from healthy donors.</title>
        <authorList>
            <person name="Lin H."/>
            <person name="Littmann E."/>
            <person name="Kohout C."/>
            <person name="Pamer E.G."/>
        </authorList>
    </citation>
    <scope>NUCLEOTIDE SEQUENCE [LARGE SCALE GENOMIC DNA]</scope>
    <source>
        <strain evidence="4 5">DFI.1.165</strain>
    </source>
</reference>
<evidence type="ECO:0000313" key="5">
    <source>
        <dbReference type="Proteomes" id="UP001299546"/>
    </source>
</evidence>
<feature type="compositionally biased region" description="Acidic residues" evidence="2">
    <location>
        <begin position="21"/>
        <end position="52"/>
    </location>
</feature>
<keyword evidence="3" id="KW-1133">Transmembrane helix</keyword>
<keyword evidence="1" id="KW-0175">Coiled coil</keyword>
<protein>
    <submittedName>
        <fullName evidence="4">BBOF1/CCDC121 family protein</fullName>
    </submittedName>
</protein>
<proteinExistence type="predicted"/>
<feature type="region of interest" description="Disordered" evidence="2">
    <location>
        <begin position="1"/>
        <end position="74"/>
    </location>
</feature>
<keyword evidence="3" id="KW-0812">Transmembrane</keyword>
<evidence type="ECO:0000256" key="3">
    <source>
        <dbReference type="SAM" id="Phobius"/>
    </source>
</evidence>
<evidence type="ECO:0000256" key="1">
    <source>
        <dbReference type="SAM" id="Coils"/>
    </source>
</evidence>
<keyword evidence="3" id="KW-0472">Membrane</keyword>
<evidence type="ECO:0000256" key="2">
    <source>
        <dbReference type="SAM" id="MobiDB-lite"/>
    </source>
</evidence>
<feature type="coiled-coil region" evidence="1">
    <location>
        <begin position="119"/>
        <end position="181"/>
    </location>
</feature>
<sequence>MENKDEMNLQNQEGAATAEDVIAEEEAVVEEVPLAEEEAAVEEAPPAEEETVPPENVAPPEGVPNPEGPPDVGMGYAAAEELKAASGKKPMDKRKILEIVGGAVIVVLLITVGVTMSQKGKLQKEFDKLSKEHVKLQTDYTDARQLNKSQQGKIDTLTSQKKTLEDENEELKNGAAKQLVDVKNAYEKGDWKKVIELAGALHEKYNGKEEDKEAQALAAESQKKIDEAKAAKEAEEAKGYETGITYDQLSRTPDDFKRKKVKFYGKVVQVIEGSGTVQIRLAVDDDYDRILLGNYSSSIVSTRILEDDHITIYGTSEGTISYQSTLGATITIPGVRIDKIDQ</sequence>